<proteinExistence type="predicted"/>
<evidence type="ECO:0000313" key="1">
    <source>
        <dbReference type="EMBL" id="KAA1376434.1"/>
    </source>
</evidence>
<reference evidence="1" key="1">
    <citation type="submission" date="2019-09" db="EMBL/GenBank/DDBJ databases">
        <authorList>
            <person name="Li J."/>
        </authorList>
    </citation>
    <scope>NUCLEOTIDE SEQUENCE [LARGE SCALE GENOMIC DNA]</scope>
    <source>
        <strain evidence="1">NRBC 14897</strain>
    </source>
</reference>
<dbReference type="Proteomes" id="UP001515100">
    <property type="component" value="Unassembled WGS sequence"/>
</dbReference>
<name>A0A641AND2_9ACTN</name>
<evidence type="ECO:0000313" key="2">
    <source>
        <dbReference type="Proteomes" id="UP001515100"/>
    </source>
</evidence>
<dbReference type="AlphaFoldDB" id="A0A641AND2"/>
<protein>
    <submittedName>
        <fullName evidence="1">Uncharacterized protein</fullName>
    </submittedName>
</protein>
<comment type="caution">
    <text evidence="1">The sequence shown here is derived from an EMBL/GenBank/DDBJ whole genome shotgun (WGS) entry which is preliminary data.</text>
</comment>
<dbReference type="EMBL" id="SDPP02000003">
    <property type="protein sequence ID" value="KAA1376434.1"/>
    <property type="molecule type" value="Genomic_DNA"/>
</dbReference>
<organism evidence="1 2">
    <name type="scientific">Aeromicrobium fastidiosum</name>
    <dbReference type="NCBI Taxonomy" id="52699"/>
    <lineage>
        <taxon>Bacteria</taxon>
        <taxon>Bacillati</taxon>
        <taxon>Actinomycetota</taxon>
        <taxon>Actinomycetes</taxon>
        <taxon>Propionibacteriales</taxon>
        <taxon>Nocardioidaceae</taxon>
        <taxon>Aeromicrobium</taxon>
    </lineage>
</organism>
<sequence>MSAPSRTRRDSWWRTAPVLTIAVLALVMSTAGGAYAVAKNSIGSKQLKNNAVTTTKIKKSAVQSSDIRDGVVTGADVKDGSLTAGDFAPGQLPPVPAGSSRIFFAKVDASGLLTARSPGVVSASRAGTGTYDVQLTFDASPCGVTSSATTSNRNTGAVTVSGNQVEVVARDVTAGGAPFADAAFSLMIVC</sequence>
<dbReference type="RefSeq" id="WP_129184490.1">
    <property type="nucleotide sequence ID" value="NZ_JAGIOG010000001.1"/>
</dbReference>
<accession>A0A641AND2</accession>
<keyword evidence="2" id="KW-1185">Reference proteome</keyword>
<gene>
    <name evidence="1" type="ORF">ESP62_013490</name>
</gene>